<evidence type="ECO:0000256" key="1">
    <source>
        <dbReference type="ARBA" id="ARBA00004141"/>
    </source>
</evidence>
<keyword evidence="2 5" id="KW-0812">Transmembrane</keyword>
<dbReference type="AlphaFoldDB" id="A0A8W8K0J1"/>
<feature type="transmembrane region" description="Helical" evidence="5">
    <location>
        <begin position="57"/>
        <end position="81"/>
    </location>
</feature>
<evidence type="ECO:0000256" key="5">
    <source>
        <dbReference type="SAM" id="Phobius"/>
    </source>
</evidence>
<keyword evidence="3 5" id="KW-1133">Transmembrane helix</keyword>
<dbReference type="OMA" id="RMWGTIR"/>
<dbReference type="GO" id="GO:0007166">
    <property type="term" value="P:cell surface receptor signaling pathway"/>
    <property type="evidence" value="ECO:0007669"/>
    <property type="project" value="InterPro"/>
</dbReference>
<feature type="transmembrane region" description="Helical" evidence="5">
    <location>
        <begin position="143"/>
        <end position="166"/>
    </location>
</feature>
<evidence type="ECO:0000259" key="6">
    <source>
        <dbReference type="PROSITE" id="PS50261"/>
    </source>
</evidence>
<dbReference type="InterPro" id="IPR000832">
    <property type="entry name" value="GPCR_2_secretin-like"/>
</dbReference>
<feature type="domain" description="G-protein coupled receptors family 2 profile 2" evidence="6">
    <location>
        <begin position="25"/>
        <end position="199"/>
    </location>
</feature>
<dbReference type="GO" id="GO:0007189">
    <property type="term" value="P:adenylate cyclase-activating G protein-coupled receptor signaling pathway"/>
    <property type="evidence" value="ECO:0007669"/>
    <property type="project" value="TreeGrafter"/>
</dbReference>
<evidence type="ECO:0000256" key="4">
    <source>
        <dbReference type="ARBA" id="ARBA00023136"/>
    </source>
</evidence>
<evidence type="ECO:0000313" key="7">
    <source>
        <dbReference type="EnsemblMetazoa" id="G21109.3:cds"/>
    </source>
</evidence>
<dbReference type="EnsemblMetazoa" id="G21109.3">
    <property type="protein sequence ID" value="G21109.3:cds"/>
    <property type="gene ID" value="G21109"/>
</dbReference>
<feature type="transmembrane region" description="Helical" evidence="5">
    <location>
        <begin position="265"/>
        <end position="287"/>
    </location>
</feature>
<dbReference type="Gene3D" id="1.20.1070.10">
    <property type="entry name" value="Rhodopsin 7-helix transmembrane proteins"/>
    <property type="match status" value="1"/>
</dbReference>
<evidence type="ECO:0000256" key="3">
    <source>
        <dbReference type="ARBA" id="ARBA00022989"/>
    </source>
</evidence>
<evidence type="ECO:0000313" key="8">
    <source>
        <dbReference type="Proteomes" id="UP000005408"/>
    </source>
</evidence>
<organism evidence="7 8">
    <name type="scientific">Magallana gigas</name>
    <name type="common">Pacific oyster</name>
    <name type="synonym">Crassostrea gigas</name>
    <dbReference type="NCBI Taxonomy" id="29159"/>
    <lineage>
        <taxon>Eukaryota</taxon>
        <taxon>Metazoa</taxon>
        <taxon>Spiralia</taxon>
        <taxon>Lophotrochozoa</taxon>
        <taxon>Mollusca</taxon>
        <taxon>Bivalvia</taxon>
        <taxon>Autobranchia</taxon>
        <taxon>Pteriomorphia</taxon>
        <taxon>Ostreida</taxon>
        <taxon>Ostreoidea</taxon>
        <taxon>Ostreidae</taxon>
        <taxon>Magallana</taxon>
    </lineage>
</organism>
<dbReference type="GO" id="GO:0004930">
    <property type="term" value="F:G protein-coupled receptor activity"/>
    <property type="evidence" value="ECO:0007669"/>
    <property type="project" value="InterPro"/>
</dbReference>
<dbReference type="Pfam" id="PF00002">
    <property type="entry name" value="7tm_2"/>
    <property type="match status" value="1"/>
</dbReference>
<accession>A0A8W8K0J1</accession>
<protein>
    <recommendedName>
        <fullName evidence="6">G-protein coupled receptors family 2 profile 2 domain-containing protein</fullName>
    </recommendedName>
</protein>
<dbReference type="OrthoDB" id="100006at2759"/>
<dbReference type="Proteomes" id="UP000005408">
    <property type="component" value="Unassembled WGS sequence"/>
</dbReference>
<proteinExistence type="predicted"/>
<dbReference type="GO" id="GO:0005886">
    <property type="term" value="C:plasma membrane"/>
    <property type="evidence" value="ECO:0007669"/>
    <property type="project" value="TreeGrafter"/>
</dbReference>
<keyword evidence="4 5" id="KW-0472">Membrane</keyword>
<feature type="transmembrane region" description="Helical" evidence="5">
    <location>
        <begin position="307"/>
        <end position="331"/>
    </location>
</feature>
<dbReference type="PROSITE" id="PS50261">
    <property type="entry name" value="G_PROTEIN_RECEP_F2_4"/>
    <property type="match status" value="1"/>
</dbReference>
<feature type="transmembrane region" description="Helical" evidence="5">
    <location>
        <begin position="109"/>
        <end position="131"/>
    </location>
</feature>
<feature type="transmembrane region" description="Helical" evidence="5">
    <location>
        <begin position="194"/>
        <end position="219"/>
    </location>
</feature>
<comment type="subcellular location">
    <subcellularLocation>
        <location evidence="1">Membrane</location>
        <topology evidence="1">Multi-pass membrane protein</topology>
    </subcellularLocation>
</comment>
<reference evidence="7" key="1">
    <citation type="submission" date="2022-08" db="UniProtKB">
        <authorList>
            <consortium name="EnsemblMetazoa"/>
        </authorList>
    </citation>
    <scope>IDENTIFICATION</scope>
    <source>
        <strain evidence="7">05x7-T-G4-1.051#20</strain>
    </source>
</reference>
<dbReference type="InterPro" id="IPR017981">
    <property type="entry name" value="GPCR_2-like_7TM"/>
</dbReference>
<feature type="transmembrane region" description="Helical" evidence="5">
    <location>
        <begin position="28"/>
        <end position="50"/>
    </location>
</feature>
<sequence length="342" mass="38887">MSGIKRYYDDQPSVQNKTTYSIDYRPSLALTGLSSSLSVIGSLVIFLSFYKDRVRSFTFRILVCLTVADFLNAVGNILGVIRYSRFGSSLVITQPSSCDKDNLCVSQSFITVVASLSSFWWTFLAALNHLLHYRGSHCLESRVMWILSHTVGWGIPLLIATVALSFDVLGEGFSAGSGPWCWIKDCESIKPSPIFWMLITGKAWEIAAYLGIPAIYIVLKCQQYCRYRKNSRFPRISGYQQSYNSISQQDHSINQVSHSEDRFGILWIFLYLYVTRVWGSARFFIFVGHNGSPYLPVVDKVDKVLMYFQSVGDSAQAFVNFMGFVLLPFLYKCCKQRNNYIL</sequence>
<name>A0A8W8K0J1_MAGGI</name>
<keyword evidence="8" id="KW-1185">Reference proteome</keyword>
<evidence type="ECO:0000256" key="2">
    <source>
        <dbReference type="ARBA" id="ARBA00022692"/>
    </source>
</evidence>
<dbReference type="PANTHER" id="PTHR23112:SF47">
    <property type="entry name" value="G-PROTEIN COUPLED RECEPTOR 157"/>
    <property type="match status" value="1"/>
</dbReference>
<dbReference type="PANTHER" id="PTHR23112">
    <property type="entry name" value="G PROTEIN-COUPLED RECEPTOR 157-RELATED"/>
    <property type="match status" value="1"/>
</dbReference>